<evidence type="ECO:0000313" key="14">
    <source>
        <dbReference type="EMBL" id="TYK66391.1"/>
    </source>
</evidence>
<dbReference type="InterPro" id="IPR036188">
    <property type="entry name" value="FAD/NAD-bd_sf"/>
</dbReference>
<dbReference type="SUPFAM" id="SSF54862">
    <property type="entry name" value="4Fe-4S ferredoxins"/>
    <property type="match status" value="1"/>
</dbReference>
<dbReference type="SUPFAM" id="SSF51905">
    <property type="entry name" value="FAD/NAD(P)-binding domain"/>
    <property type="match status" value="1"/>
</dbReference>
<feature type="domain" description="4Fe-4S ferredoxin-type" evidence="13">
    <location>
        <begin position="514"/>
        <end position="543"/>
    </location>
</feature>
<keyword evidence="15" id="KW-1185">Reference proteome</keyword>
<proteinExistence type="predicted"/>
<name>A0ABY3MYT6_9GAMM</name>
<protein>
    <recommendedName>
        <fullName evidence="12">Electron transfer flavoprotein-ubiquinone oxidoreductase</fullName>
        <shortName evidence="12">ETF-QO</shortName>
        <ecNumber evidence="12">1.5.5.1</ecNumber>
    </recommendedName>
</protein>
<keyword evidence="7 12" id="KW-0249">Electron transport</keyword>
<evidence type="ECO:0000256" key="10">
    <source>
        <dbReference type="ARBA" id="ARBA00023014"/>
    </source>
</evidence>
<keyword evidence="3 12" id="KW-0813">Transport</keyword>
<comment type="caution">
    <text evidence="14">The sequence shown here is derived from an EMBL/GenBank/DDBJ whole genome shotgun (WGS) entry which is preliminary data.</text>
</comment>
<dbReference type="Pfam" id="PF21162">
    <property type="entry name" value="ETFQO_UQ-bd"/>
    <property type="match status" value="1"/>
</dbReference>
<sequence>MERESMEFDVVIVGAGPAGLSTACQLMQLAQEKQQELTVCVVEKGSEVGAHILSGAVFEPRALNELFPDWQSRNAPLNTPVTADDIYLLNNANSALKLPYFSVPKTMHNEGNYIVSMGNICRWLAEQAEQLGVEIFPGFAAQSVIYNDDESVAGIITGDMGLDAQGNEKDSFMPGMELRAKYTVFAEGCRGHLGKELIAKFNLNENKSPQHYGLGFKEIWDIAPEKHQPGLVVHTAGWPLDKETTGGGYLYHAENNQVFVGLIVDLSYKNPHLSPFDEFQRYKHHPKISQYLEGGKRVSYGARAMAKGGFNSLPKMTMPGALLVGCDAGTINFAKIKGNHTAMKSGMLAAEAIVNALFSDENVATASGKQDLIEYSKLFKDSWLYEELYNTRNFGPAMHKFGTTWGGVYNTVDQNVFAGKLPFNFKDNTEDYAQLKHAEEVVVIKYPKPDNQLSFDKLSSVFLSNTNHEEDQPCHLKLKDANIPIAINIKQYNEPAQRYCPAGVYEVEKTEQGDKFIINAQNCIHCKTCDIKDPSQNITWVTPEGAGGPNYPNM</sequence>
<evidence type="ECO:0000256" key="11">
    <source>
        <dbReference type="ARBA" id="ARBA00023075"/>
    </source>
</evidence>
<dbReference type="InterPro" id="IPR017896">
    <property type="entry name" value="4Fe4S_Fe-S-bd"/>
</dbReference>
<dbReference type="EC" id="1.5.5.1" evidence="12"/>
<dbReference type="Gene3D" id="3.30.70.20">
    <property type="match status" value="1"/>
</dbReference>
<keyword evidence="5 12" id="KW-0479">Metal-binding</keyword>
<evidence type="ECO:0000259" key="13">
    <source>
        <dbReference type="PROSITE" id="PS51379"/>
    </source>
</evidence>
<evidence type="ECO:0000256" key="1">
    <source>
        <dbReference type="ARBA" id="ARBA00001974"/>
    </source>
</evidence>
<dbReference type="Proteomes" id="UP000815846">
    <property type="component" value="Unassembled WGS sequence"/>
</dbReference>
<evidence type="ECO:0000256" key="8">
    <source>
        <dbReference type="ARBA" id="ARBA00023002"/>
    </source>
</evidence>
<dbReference type="PRINTS" id="PR00420">
    <property type="entry name" value="RNGMNOXGNASE"/>
</dbReference>
<organism evidence="14 15">
    <name type="scientific">Colwellia echini</name>
    <dbReference type="NCBI Taxonomy" id="1982103"/>
    <lineage>
        <taxon>Bacteria</taxon>
        <taxon>Pseudomonadati</taxon>
        <taxon>Pseudomonadota</taxon>
        <taxon>Gammaproteobacteria</taxon>
        <taxon>Alteromonadales</taxon>
        <taxon>Colwelliaceae</taxon>
        <taxon>Colwellia</taxon>
    </lineage>
</organism>
<dbReference type="InterPro" id="IPR002938">
    <property type="entry name" value="FAD-bd"/>
</dbReference>
<evidence type="ECO:0000256" key="4">
    <source>
        <dbReference type="ARBA" id="ARBA00022630"/>
    </source>
</evidence>
<dbReference type="SUPFAM" id="SSF54373">
    <property type="entry name" value="FAD-linked reductases, C-terminal domain"/>
    <property type="match status" value="1"/>
</dbReference>
<evidence type="ECO:0000313" key="15">
    <source>
        <dbReference type="Proteomes" id="UP000815846"/>
    </source>
</evidence>
<dbReference type="InterPro" id="IPR040156">
    <property type="entry name" value="ETF-QO"/>
</dbReference>
<evidence type="ECO:0000256" key="9">
    <source>
        <dbReference type="ARBA" id="ARBA00023004"/>
    </source>
</evidence>
<keyword evidence="6 12" id="KW-0274">FAD</keyword>
<keyword evidence="8 12" id="KW-0560">Oxidoreductase</keyword>
<keyword evidence="10 12" id="KW-0411">Iron-sulfur</keyword>
<evidence type="ECO:0000256" key="2">
    <source>
        <dbReference type="ARBA" id="ARBA00002819"/>
    </source>
</evidence>
<evidence type="ECO:0000256" key="6">
    <source>
        <dbReference type="ARBA" id="ARBA00022827"/>
    </source>
</evidence>
<dbReference type="InterPro" id="IPR007859">
    <property type="entry name" value="ETF-QO/FixX_C"/>
</dbReference>
<dbReference type="PROSITE" id="PS51257">
    <property type="entry name" value="PROKAR_LIPOPROTEIN"/>
    <property type="match status" value="1"/>
</dbReference>
<gene>
    <name evidence="14" type="ORF">CWS31_005400</name>
</gene>
<evidence type="ECO:0000256" key="3">
    <source>
        <dbReference type="ARBA" id="ARBA00022448"/>
    </source>
</evidence>
<dbReference type="InterPro" id="IPR049398">
    <property type="entry name" value="ETF-QO/FixC_UQ-bd"/>
</dbReference>
<dbReference type="Pfam" id="PF01494">
    <property type="entry name" value="FAD_binding_3"/>
    <property type="match status" value="1"/>
</dbReference>
<comment type="catalytic activity">
    <reaction evidence="12">
        <text>a ubiquinone + reduced [electron-transfer flavoprotein] = a ubiquinol + oxidized [electron-transfer flavoprotein] + H(+)</text>
        <dbReference type="Rhea" id="RHEA:24052"/>
        <dbReference type="Rhea" id="RHEA-COMP:9565"/>
        <dbReference type="Rhea" id="RHEA-COMP:9566"/>
        <dbReference type="Rhea" id="RHEA-COMP:10685"/>
        <dbReference type="Rhea" id="RHEA-COMP:10686"/>
        <dbReference type="ChEBI" id="CHEBI:15378"/>
        <dbReference type="ChEBI" id="CHEBI:16389"/>
        <dbReference type="ChEBI" id="CHEBI:17976"/>
        <dbReference type="ChEBI" id="CHEBI:57692"/>
        <dbReference type="ChEBI" id="CHEBI:58307"/>
        <dbReference type="EC" id="1.5.5.1"/>
    </reaction>
</comment>
<evidence type="ECO:0000256" key="7">
    <source>
        <dbReference type="ARBA" id="ARBA00022982"/>
    </source>
</evidence>
<dbReference type="PROSITE" id="PS51379">
    <property type="entry name" value="4FE4S_FER_2"/>
    <property type="match status" value="1"/>
</dbReference>
<dbReference type="Gene3D" id="3.50.50.60">
    <property type="entry name" value="FAD/NAD(P)-binding domain"/>
    <property type="match status" value="1"/>
</dbReference>
<keyword evidence="11 12" id="KW-0830">Ubiquinone</keyword>
<dbReference type="Pfam" id="PF05187">
    <property type="entry name" value="Fer4_ETF_QO"/>
    <property type="match status" value="1"/>
</dbReference>
<evidence type="ECO:0000256" key="5">
    <source>
        <dbReference type="ARBA" id="ARBA00022723"/>
    </source>
</evidence>
<keyword evidence="9 12" id="KW-0408">Iron</keyword>
<dbReference type="EMBL" id="PJAI02000004">
    <property type="protein sequence ID" value="TYK66391.1"/>
    <property type="molecule type" value="Genomic_DNA"/>
</dbReference>
<dbReference type="RefSeq" id="WP_101345158.1">
    <property type="nucleotide sequence ID" value="NZ_PJAI02000004.1"/>
</dbReference>
<dbReference type="PANTHER" id="PTHR10617:SF107">
    <property type="entry name" value="ELECTRON TRANSFER FLAVOPROTEIN-UBIQUINONE OXIDOREDUCTASE, MITOCHONDRIAL"/>
    <property type="match status" value="1"/>
</dbReference>
<comment type="cofactor">
    <cofactor evidence="1 12">
        <name>FAD</name>
        <dbReference type="ChEBI" id="CHEBI:57692"/>
    </cofactor>
</comment>
<evidence type="ECO:0000256" key="12">
    <source>
        <dbReference type="RuleBase" id="RU366068"/>
    </source>
</evidence>
<comment type="function">
    <text evidence="2 12">Accepts electrons from ETF and reduces ubiquinone.</text>
</comment>
<reference evidence="14 15" key="1">
    <citation type="submission" date="2019-08" db="EMBL/GenBank/DDBJ databases">
        <title>Microbe sample from Colwellia echini.</title>
        <authorList>
            <person name="Christiansen L."/>
            <person name="Pathiraja D."/>
            <person name="Schultz-Johansen M."/>
            <person name="Choi I.-G."/>
            <person name="Stougaard P."/>
        </authorList>
    </citation>
    <scope>NUCLEOTIDE SEQUENCE [LARGE SCALE GENOMIC DNA]</scope>
    <source>
        <strain evidence="14 15">A3</strain>
    </source>
</reference>
<accession>A0ABY3MYT6</accession>
<comment type="cofactor">
    <cofactor evidence="12">
        <name>[4Fe-4S] cluster</name>
        <dbReference type="ChEBI" id="CHEBI:49883"/>
    </cofactor>
    <text evidence="12">Binds 1 [4Fe-4S] cluster.</text>
</comment>
<keyword evidence="4 12" id="KW-0285">Flavoprotein</keyword>
<dbReference type="Gene3D" id="3.30.9.90">
    <property type="match status" value="1"/>
</dbReference>
<dbReference type="PANTHER" id="PTHR10617">
    <property type="entry name" value="ELECTRON TRANSFER FLAVOPROTEIN-UBIQUINONE OXIDOREDUCTASE"/>
    <property type="match status" value="1"/>
</dbReference>